<organism evidence="7">
    <name type="scientific">Calcidiscus leptoporus</name>
    <dbReference type="NCBI Taxonomy" id="127549"/>
    <lineage>
        <taxon>Eukaryota</taxon>
        <taxon>Haptista</taxon>
        <taxon>Haptophyta</taxon>
        <taxon>Prymnesiophyceae</taxon>
        <taxon>Coccolithales</taxon>
        <taxon>Calcidiscaceae</taxon>
        <taxon>Calcidiscus</taxon>
    </lineage>
</organism>
<dbReference type="SUPFAM" id="SSF57440">
    <property type="entry name" value="Kringle-like"/>
    <property type="match status" value="1"/>
</dbReference>
<dbReference type="InterPro" id="IPR038178">
    <property type="entry name" value="Kringle_sf"/>
</dbReference>
<dbReference type="Gene3D" id="2.40.20.10">
    <property type="entry name" value="Plasminogen Kringle 4"/>
    <property type="match status" value="1"/>
</dbReference>
<dbReference type="InterPro" id="IPR000001">
    <property type="entry name" value="Kringle"/>
</dbReference>
<feature type="domain" description="Kringle" evidence="6">
    <location>
        <begin position="80"/>
        <end position="158"/>
    </location>
</feature>
<gene>
    <name evidence="7" type="ORF">CLEP1334_LOCUS11610</name>
</gene>
<proteinExistence type="predicted"/>
<feature type="compositionally biased region" description="Pro residues" evidence="3">
    <location>
        <begin position="42"/>
        <end position="63"/>
    </location>
</feature>
<reference evidence="7" key="1">
    <citation type="submission" date="2021-01" db="EMBL/GenBank/DDBJ databases">
        <authorList>
            <person name="Corre E."/>
            <person name="Pelletier E."/>
            <person name="Niang G."/>
            <person name="Scheremetjew M."/>
            <person name="Finn R."/>
            <person name="Kale V."/>
            <person name="Holt S."/>
            <person name="Cochrane G."/>
            <person name="Meng A."/>
            <person name="Brown T."/>
            <person name="Cohen L."/>
        </authorList>
    </citation>
    <scope>NUCLEOTIDE SEQUENCE</scope>
    <source>
        <strain evidence="7">RCC1130</strain>
    </source>
</reference>
<dbReference type="PANTHER" id="PTHR24261:SF7">
    <property type="entry name" value="KRINGLE DOMAIN-CONTAINING PROTEIN"/>
    <property type="match status" value="1"/>
</dbReference>
<feature type="region of interest" description="Disordered" evidence="3">
    <location>
        <begin position="221"/>
        <end position="251"/>
    </location>
</feature>
<dbReference type="Pfam" id="PF00051">
    <property type="entry name" value="Kringle"/>
    <property type="match status" value="1"/>
</dbReference>
<dbReference type="PROSITE" id="PS50070">
    <property type="entry name" value="KRINGLE_2"/>
    <property type="match status" value="1"/>
</dbReference>
<keyword evidence="4" id="KW-0812">Transmembrane</keyword>
<evidence type="ECO:0000256" key="4">
    <source>
        <dbReference type="SAM" id="Phobius"/>
    </source>
</evidence>
<evidence type="ECO:0000259" key="6">
    <source>
        <dbReference type="PROSITE" id="PS50070"/>
    </source>
</evidence>
<dbReference type="PANTHER" id="PTHR24261">
    <property type="entry name" value="PLASMINOGEN-RELATED"/>
    <property type="match status" value="1"/>
</dbReference>
<feature type="chain" id="PRO_5030901416" description="Kringle domain-containing protein" evidence="5">
    <location>
        <begin position="18"/>
        <end position="302"/>
    </location>
</feature>
<keyword evidence="5" id="KW-0732">Signal</keyword>
<keyword evidence="2" id="KW-1015">Disulfide bond</keyword>
<feature type="signal peptide" evidence="5">
    <location>
        <begin position="1"/>
        <end position="17"/>
    </location>
</feature>
<keyword evidence="1" id="KW-0420">Kringle</keyword>
<feature type="transmembrane region" description="Helical" evidence="4">
    <location>
        <begin position="178"/>
        <end position="200"/>
    </location>
</feature>
<evidence type="ECO:0000256" key="2">
    <source>
        <dbReference type="ARBA" id="ARBA00023157"/>
    </source>
</evidence>
<sequence length="302" mass="32505">MRWTTFTCAVMAAPCLAGIGDKIKDAAGAILPHRSEQSSPSPSSPPSPHSPQPSPPPPRLPPLSPPPIDSCFAQYDWGAHGEFFRGSVARTVSGRDCQLWRRQYPHKHSFEVSLGEETPLVSNYCRNPTDVDIPLRTAPWCYTTDSDVIFELCDVCSASQSLLRPVSAPHVHKPVPPWVGPLCLTFSFAVLVAVCSYIGWKLSGRECGSACEEMAFGRRRARATRGQGRSPRPAAPPPGDGRPHGNITTGEGTFSTLAGLARFQSQGSAKPTSSSRELKATAGLALLEHDMVVQPPENLNSV</sequence>
<dbReference type="SMART" id="SM00130">
    <property type="entry name" value="KR"/>
    <property type="match status" value="1"/>
</dbReference>
<dbReference type="EMBL" id="HBER01023233">
    <property type="protein sequence ID" value="CAD8536330.1"/>
    <property type="molecule type" value="Transcribed_RNA"/>
</dbReference>
<keyword evidence="4" id="KW-1133">Transmembrane helix</keyword>
<dbReference type="InterPro" id="IPR013806">
    <property type="entry name" value="Kringle-like"/>
</dbReference>
<accession>A0A7S0IZA4</accession>
<feature type="region of interest" description="Disordered" evidence="3">
    <location>
        <begin position="31"/>
        <end position="63"/>
    </location>
</feature>
<evidence type="ECO:0000256" key="1">
    <source>
        <dbReference type="ARBA" id="ARBA00022572"/>
    </source>
</evidence>
<evidence type="ECO:0000256" key="3">
    <source>
        <dbReference type="SAM" id="MobiDB-lite"/>
    </source>
</evidence>
<dbReference type="InterPro" id="IPR050759">
    <property type="entry name" value="Serine_protease_kringle"/>
</dbReference>
<evidence type="ECO:0000313" key="7">
    <source>
        <dbReference type="EMBL" id="CAD8536330.1"/>
    </source>
</evidence>
<protein>
    <recommendedName>
        <fullName evidence="6">Kringle domain-containing protein</fullName>
    </recommendedName>
</protein>
<dbReference type="CDD" id="cd00108">
    <property type="entry name" value="KR"/>
    <property type="match status" value="1"/>
</dbReference>
<evidence type="ECO:0000256" key="5">
    <source>
        <dbReference type="SAM" id="SignalP"/>
    </source>
</evidence>
<name>A0A7S0IZA4_9EUKA</name>
<dbReference type="AlphaFoldDB" id="A0A7S0IZA4"/>
<keyword evidence="4" id="KW-0472">Membrane</keyword>